<sequence>MAIRTIFNILGPLTNPAAANVYLLGVYEPALTEIMAEVLNNFGVKRALVVCGAGNIDEITTTGTTRVSETDGHNVTTYNINPEDYGLAPATLTDIKGGETAQESARQLRDVLSGKPGPCYDVVVFNAGAALWAAGRAADIASGIELARQTIDSGAALIKLEALAAFCGNDS</sequence>
<gene>
    <name evidence="4" type="ORF">MNBD_DELTA03-732</name>
</gene>
<evidence type="ECO:0000313" key="4">
    <source>
        <dbReference type="EMBL" id="VAW40033.1"/>
    </source>
</evidence>
<dbReference type="SUPFAM" id="SSF52418">
    <property type="entry name" value="Nucleoside phosphorylase/phosphoribosyltransferase catalytic domain"/>
    <property type="match status" value="1"/>
</dbReference>
<dbReference type="AlphaFoldDB" id="A0A3B0VIA2"/>
<dbReference type="InterPro" id="IPR005940">
    <property type="entry name" value="Anthranilate_Pribosyl_Tfrase"/>
</dbReference>
<evidence type="ECO:0000256" key="1">
    <source>
        <dbReference type="ARBA" id="ARBA00022676"/>
    </source>
</evidence>
<feature type="domain" description="Glycosyl transferase family 3" evidence="3">
    <location>
        <begin position="2"/>
        <end position="157"/>
    </location>
</feature>
<dbReference type="GO" id="GO:0000162">
    <property type="term" value="P:L-tryptophan biosynthetic process"/>
    <property type="evidence" value="ECO:0007669"/>
    <property type="project" value="InterPro"/>
</dbReference>
<name>A0A3B0VIA2_9ZZZZ</name>
<dbReference type="GO" id="GO:0004048">
    <property type="term" value="F:anthranilate phosphoribosyltransferase activity"/>
    <property type="evidence" value="ECO:0007669"/>
    <property type="project" value="UniProtKB-EC"/>
</dbReference>
<protein>
    <submittedName>
        <fullName evidence="4">Anthranilate phosphoribosyltransferase</fullName>
        <ecNumber evidence="4">2.4.2.18</ecNumber>
    </submittedName>
</protein>
<dbReference type="InterPro" id="IPR000312">
    <property type="entry name" value="Glycosyl_Trfase_fam3"/>
</dbReference>
<dbReference type="InterPro" id="IPR035902">
    <property type="entry name" value="Nuc_phospho_transferase"/>
</dbReference>
<organism evidence="4">
    <name type="scientific">hydrothermal vent metagenome</name>
    <dbReference type="NCBI Taxonomy" id="652676"/>
    <lineage>
        <taxon>unclassified sequences</taxon>
        <taxon>metagenomes</taxon>
        <taxon>ecological metagenomes</taxon>
    </lineage>
</organism>
<evidence type="ECO:0000256" key="2">
    <source>
        <dbReference type="ARBA" id="ARBA00022679"/>
    </source>
</evidence>
<keyword evidence="1 4" id="KW-0328">Glycosyltransferase</keyword>
<dbReference type="PANTHER" id="PTHR43285:SF2">
    <property type="entry name" value="ANTHRANILATE PHOSPHORIBOSYLTRANSFERASE"/>
    <property type="match status" value="1"/>
</dbReference>
<dbReference type="EC" id="2.4.2.18" evidence="4"/>
<dbReference type="EMBL" id="UOEX01000316">
    <property type="protein sequence ID" value="VAW40033.1"/>
    <property type="molecule type" value="Genomic_DNA"/>
</dbReference>
<dbReference type="Gene3D" id="3.40.1030.10">
    <property type="entry name" value="Nucleoside phosphorylase/phosphoribosyltransferase catalytic domain"/>
    <property type="match status" value="1"/>
</dbReference>
<evidence type="ECO:0000259" key="3">
    <source>
        <dbReference type="Pfam" id="PF00591"/>
    </source>
</evidence>
<keyword evidence="2 4" id="KW-0808">Transferase</keyword>
<dbReference type="Pfam" id="PF00591">
    <property type="entry name" value="Glycos_transf_3"/>
    <property type="match status" value="1"/>
</dbReference>
<dbReference type="GO" id="GO:0005829">
    <property type="term" value="C:cytosol"/>
    <property type="evidence" value="ECO:0007669"/>
    <property type="project" value="TreeGrafter"/>
</dbReference>
<proteinExistence type="predicted"/>
<reference evidence="4" key="1">
    <citation type="submission" date="2018-06" db="EMBL/GenBank/DDBJ databases">
        <authorList>
            <person name="Zhirakovskaya E."/>
        </authorList>
    </citation>
    <scope>NUCLEOTIDE SEQUENCE</scope>
</reference>
<accession>A0A3B0VIA2</accession>
<dbReference type="PANTHER" id="PTHR43285">
    <property type="entry name" value="ANTHRANILATE PHOSPHORIBOSYLTRANSFERASE"/>
    <property type="match status" value="1"/>
</dbReference>